<dbReference type="PANTHER" id="PTHR46233">
    <property type="entry name" value="HYDROXYACYLGLUTATHIONE HYDROLASE GLOC"/>
    <property type="match status" value="1"/>
</dbReference>
<reference evidence="6 7" key="1">
    <citation type="journal article" date="2015" name="Nature">
        <title>rRNA introns, odd ribosomes, and small enigmatic genomes across a large radiation of phyla.</title>
        <authorList>
            <person name="Brown C.T."/>
            <person name="Hug L.A."/>
            <person name="Thomas B.C."/>
            <person name="Sharon I."/>
            <person name="Castelle C.J."/>
            <person name="Singh A."/>
            <person name="Wilkins M.J."/>
            <person name="Williams K.H."/>
            <person name="Banfield J.F."/>
        </authorList>
    </citation>
    <scope>NUCLEOTIDE SEQUENCE [LARGE SCALE GENOMIC DNA]</scope>
</reference>
<evidence type="ECO:0000259" key="5">
    <source>
        <dbReference type="SMART" id="SM00849"/>
    </source>
</evidence>
<dbReference type="CDD" id="cd06262">
    <property type="entry name" value="metallo-hydrolase-like_MBL-fold"/>
    <property type="match status" value="1"/>
</dbReference>
<organism evidence="6 7">
    <name type="scientific">Candidatus Collierbacteria bacterium GW2011_GWF1_44_12</name>
    <dbReference type="NCBI Taxonomy" id="1618402"/>
    <lineage>
        <taxon>Bacteria</taxon>
        <taxon>Candidatus Collieribacteriota</taxon>
    </lineage>
</organism>
<sequence>MDIVSLVVGSLATNCYLLTSGNDCVIIDPGSEADFISTTILENRLNPLAILLTHGHFDHCLAALELKLNFNLPIFVHKDDSFLYRTADKSANHWTGEKALKLPPPDHNLIDGQELEFNDLKLKVIHTPGHTPGSVCLLTDSALFTGDLLFAEGVGRTDFSYSDHKKLLSSLKKIRGLPDTLLVYPGHEEFGLPLYQILSGHLL</sequence>
<keyword evidence="4" id="KW-0862">Zinc</keyword>
<comment type="cofactor">
    <cofactor evidence="1">
        <name>Zn(2+)</name>
        <dbReference type="ChEBI" id="CHEBI:29105"/>
    </cofactor>
</comment>
<accession>A0A0G1GVI4</accession>
<evidence type="ECO:0000313" key="7">
    <source>
        <dbReference type="Proteomes" id="UP000034097"/>
    </source>
</evidence>
<dbReference type="PATRIC" id="fig|1618402.3.peg.436"/>
<dbReference type="GO" id="GO:0016787">
    <property type="term" value="F:hydrolase activity"/>
    <property type="evidence" value="ECO:0007669"/>
    <property type="project" value="UniProtKB-KW"/>
</dbReference>
<dbReference type="GO" id="GO:0046872">
    <property type="term" value="F:metal ion binding"/>
    <property type="evidence" value="ECO:0007669"/>
    <property type="project" value="UniProtKB-KW"/>
</dbReference>
<evidence type="ECO:0000313" key="6">
    <source>
        <dbReference type="EMBL" id="KKT38640.1"/>
    </source>
</evidence>
<dbReference type="SUPFAM" id="SSF56281">
    <property type="entry name" value="Metallo-hydrolase/oxidoreductase"/>
    <property type="match status" value="1"/>
</dbReference>
<comment type="caution">
    <text evidence="6">The sequence shown here is derived from an EMBL/GenBank/DDBJ whole genome shotgun (WGS) entry which is preliminary data.</text>
</comment>
<dbReference type="AlphaFoldDB" id="A0A0G1GVI4"/>
<dbReference type="InterPro" id="IPR051453">
    <property type="entry name" value="MBL_Glyoxalase_II"/>
</dbReference>
<evidence type="ECO:0000256" key="3">
    <source>
        <dbReference type="ARBA" id="ARBA00022801"/>
    </source>
</evidence>
<dbReference type="PANTHER" id="PTHR46233:SF3">
    <property type="entry name" value="HYDROXYACYLGLUTATHIONE HYDROLASE GLOC"/>
    <property type="match status" value="1"/>
</dbReference>
<dbReference type="InterPro" id="IPR036866">
    <property type="entry name" value="RibonucZ/Hydroxyglut_hydro"/>
</dbReference>
<keyword evidence="2" id="KW-0479">Metal-binding</keyword>
<name>A0A0G1GVI4_9BACT</name>
<feature type="domain" description="Metallo-beta-lactamase" evidence="5">
    <location>
        <begin position="12"/>
        <end position="187"/>
    </location>
</feature>
<gene>
    <name evidence="6" type="ORF">UW26_C0015G0005</name>
</gene>
<dbReference type="SMART" id="SM00849">
    <property type="entry name" value="Lactamase_B"/>
    <property type="match status" value="1"/>
</dbReference>
<dbReference type="EMBL" id="LCHQ01000015">
    <property type="protein sequence ID" value="KKT38640.1"/>
    <property type="molecule type" value="Genomic_DNA"/>
</dbReference>
<dbReference type="InterPro" id="IPR001279">
    <property type="entry name" value="Metallo-B-lactamas"/>
</dbReference>
<evidence type="ECO:0000256" key="4">
    <source>
        <dbReference type="ARBA" id="ARBA00022833"/>
    </source>
</evidence>
<evidence type="ECO:0000256" key="2">
    <source>
        <dbReference type="ARBA" id="ARBA00022723"/>
    </source>
</evidence>
<evidence type="ECO:0000256" key="1">
    <source>
        <dbReference type="ARBA" id="ARBA00001947"/>
    </source>
</evidence>
<proteinExistence type="predicted"/>
<dbReference type="Gene3D" id="3.60.15.10">
    <property type="entry name" value="Ribonuclease Z/Hydroxyacylglutathione hydrolase-like"/>
    <property type="match status" value="1"/>
</dbReference>
<protein>
    <submittedName>
        <fullName evidence="6">Metallo-beta-lactamase family protein</fullName>
    </submittedName>
</protein>
<dbReference type="Proteomes" id="UP000034097">
    <property type="component" value="Unassembled WGS sequence"/>
</dbReference>
<keyword evidence="3" id="KW-0378">Hydrolase</keyword>
<dbReference type="Pfam" id="PF00753">
    <property type="entry name" value="Lactamase_B"/>
    <property type="match status" value="1"/>
</dbReference>